<keyword evidence="3" id="KW-1185">Reference proteome</keyword>
<dbReference type="EMBL" id="KN825361">
    <property type="protein sequence ID" value="KIK91676.1"/>
    <property type="molecule type" value="Genomic_DNA"/>
</dbReference>
<gene>
    <name evidence="2" type="ORF">PAXRUDRAFT_26957</name>
</gene>
<reference evidence="3" key="2">
    <citation type="submission" date="2015-01" db="EMBL/GenBank/DDBJ databases">
        <title>Evolutionary Origins and Diversification of the Mycorrhizal Mutualists.</title>
        <authorList>
            <consortium name="DOE Joint Genome Institute"/>
            <consortium name="Mycorrhizal Genomics Consortium"/>
            <person name="Kohler A."/>
            <person name="Kuo A."/>
            <person name="Nagy L.G."/>
            <person name="Floudas D."/>
            <person name="Copeland A."/>
            <person name="Barry K.W."/>
            <person name="Cichocki N."/>
            <person name="Veneault-Fourrey C."/>
            <person name="LaButti K."/>
            <person name="Lindquist E.A."/>
            <person name="Lipzen A."/>
            <person name="Lundell T."/>
            <person name="Morin E."/>
            <person name="Murat C."/>
            <person name="Riley R."/>
            <person name="Ohm R."/>
            <person name="Sun H."/>
            <person name="Tunlid A."/>
            <person name="Henrissat B."/>
            <person name="Grigoriev I.V."/>
            <person name="Hibbett D.S."/>
            <person name="Martin F."/>
        </authorList>
    </citation>
    <scope>NUCLEOTIDE SEQUENCE [LARGE SCALE GENOMIC DNA]</scope>
    <source>
        <strain evidence="3">Ve08.2h10</strain>
    </source>
</reference>
<dbReference type="OrthoDB" id="2857391at2759"/>
<feature type="region of interest" description="Disordered" evidence="1">
    <location>
        <begin position="82"/>
        <end position="107"/>
    </location>
</feature>
<dbReference type="AlphaFoldDB" id="A0A0D0DT68"/>
<name>A0A0D0DT68_9AGAM</name>
<evidence type="ECO:0000313" key="3">
    <source>
        <dbReference type="Proteomes" id="UP000054538"/>
    </source>
</evidence>
<dbReference type="HOGENOM" id="CLU_1461780_0_0_1"/>
<accession>A0A0D0DT68</accession>
<evidence type="ECO:0000256" key="1">
    <source>
        <dbReference type="SAM" id="MobiDB-lite"/>
    </source>
</evidence>
<protein>
    <submittedName>
        <fullName evidence="2">Uncharacterized protein</fullName>
    </submittedName>
</protein>
<sequence length="185" mass="20190">MDFQGLFKNKVLTQASSQAKNVVVHWEGACFLLSGNEEFSSTGSQTSILYEKDFELYIDMLQKPTNKEWSLRVINHFNDAIFSGDQKAPGPPQQSADVGIDDPTEEQPKNWEDNILAQLGDFVSGSEGANSNSLTIFNHSFSATPLSFNHPTQPAADPTAQLAVNPNFHNQSSTIAMNPLSITGA</sequence>
<dbReference type="Proteomes" id="UP000054538">
    <property type="component" value="Unassembled WGS sequence"/>
</dbReference>
<evidence type="ECO:0000313" key="2">
    <source>
        <dbReference type="EMBL" id="KIK91676.1"/>
    </source>
</evidence>
<proteinExistence type="predicted"/>
<dbReference type="InParanoid" id="A0A0D0DT68"/>
<reference evidence="2 3" key="1">
    <citation type="submission" date="2014-04" db="EMBL/GenBank/DDBJ databases">
        <authorList>
            <consortium name="DOE Joint Genome Institute"/>
            <person name="Kuo A."/>
            <person name="Kohler A."/>
            <person name="Jargeat P."/>
            <person name="Nagy L.G."/>
            <person name="Floudas D."/>
            <person name="Copeland A."/>
            <person name="Barry K.W."/>
            <person name="Cichocki N."/>
            <person name="Veneault-Fourrey C."/>
            <person name="LaButti K."/>
            <person name="Lindquist E.A."/>
            <person name="Lipzen A."/>
            <person name="Lundell T."/>
            <person name="Morin E."/>
            <person name="Murat C."/>
            <person name="Sun H."/>
            <person name="Tunlid A."/>
            <person name="Henrissat B."/>
            <person name="Grigoriev I.V."/>
            <person name="Hibbett D.S."/>
            <person name="Martin F."/>
            <person name="Nordberg H.P."/>
            <person name="Cantor M.N."/>
            <person name="Hua S.X."/>
        </authorList>
    </citation>
    <scope>NUCLEOTIDE SEQUENCE [LARGE SCALE GENOMIC DNA]</scope>
    <source>
        <strain evidence="2 3">Ve08.2h10</strain>
    </source>
</reference>
<organism evidence="2 3">
    <name type="scientific">Paxillus rubicundulus Ve08.2h10</name>
    <dbReference type="NCBI Taxonomy" id="930991"/>
    <lineage>
        <taxon>Eukaryota</taxon>
        <taxon>Fungi</taxon>
        <taxon>Dikarya</taxon>
        <taxon>Basidiomycota</taxon>
        <taxon>Agaricomycotina</taxon>
        <taxon>Agaricomycetes</taxon>
        <taxon>Agaricomycetidae</taxon>
        <taxon>Boletales</taxon>
        <taxon>Paxilineae</taxon>
        <taxon>Paxillaceae</taxon>
        <taxon>Paxillus</taxon>
    </lineage>
</organism>